<evidence type="ECO:0000256" key="3">
    <source>
        <dbReference type="ARBA" id="ARBA00022985"/>
    </source>
</evidence>
<gene>
    <name evidence="4" type="primary">kdsB</name>
    <name evidence="4" type="ORF">NCTC12475_00152</name>
</gene>
<dbReference type="CDD" id="cd02517">
    <property type="entry name" value="CMP-KDO-Synthetase"/>
    <property type="match status" value="1"/>
</dbReference>
<dbReference type="AlphaFoldDB" id="A0A381DH02"/>
<evidence type="ECO:0000256" key="2">
    <source>
        <dbReference type="ARBA" id="ARBA00022695"/>
    </source>
</evidence>
<proteinExistence type="predicted"/>
<dbReference type="OrthoDB" id="9815559at2"/>
<dbReference type="EC" id="2.7.7.38" evidence="4"/>
<dbReference type="GO" id="GO:0008690">
    <property type="term" value="F:3-deoxy-manno-octulosonate cytidylyltransferase activity"/>
    <property type="evidence" value="ECO:0007669"/>
    <property type="project" value="UniProtKB-EC"/>
</dbReference>
<dbReference type="PANTHER" id="PTHR42866">
    <property type="entry name" value="3-DEOXY-MANNO-OCTULOSONATE CYTIDYLYLTRANSFERASE"/>
    <property type="match status" value="1"/>
</dbReference>
<dbReference type="GO" id="GO:0005829">
    <property type="term" value="C:cytosol"/>
    <property type="evidence" value="ECO:0007669"/>
    <property type="project" value="TreeGrafter"/>
</dbReference>
<dbReference type="PANTHER" id="PTHR42866:SF2">
    <property type="entry name" value="3-DEOXY-MANNO-OCTULOSONATE CYTIDYLYLTRANSFERASE, MITOCHONDRIAL"/>
    <property type="match status" value="1"/>
</dbReference>
<dbReference type="NCBIfam" id="NF003952">
    <property type="entry name" value="PRK05450.1-5"/>
    <property type="match status" value="1"/>
</dbReference>
<dbReference type="NCBIfam" id="TIGR00466">
    <property type="entry name" value="kdsB"/>
    <property type="match status" value="1"/>
</dbReference>
<dbReference type="RefSeq" id="WP_089182430.1">
    <property type="nucleotide sequence ID" value="NZ_CP043427.1"/>
</dbReference>
<dbReference type="Proteomes" id="UP000254920">
    <property type="component" value="Unassembled WGS sequence"/>
</dbReference>
<dbReference type="Pfam" id="PF02348">
    <property type="entry name" value="CTP_transf_3"/>
    <property type="match status" value="1"/>
</dbReference>
<keyword evidence="5" id="KW-1185">Reference proteome</keyword>
<name>A0A381DH02_9BACT</name>
<keyword evidence="3" id="KW-0448">Lipopolysaccharide biosynthesis</keyword>
<evidence type="ECO:0000313" key="5">
    <source>
        <dbReference type="Proteomes" id="UP000254920"/>
    </source>
</evidence>
<organism evidence="4 5">
    <name type="scientific">Campylobacter sputorum subsp. sputorum</name>
    <dbReference type="NCBI Taxonomy" id="32024"/>
    <lineage>
        <taxon>Bacteria</taxon>
        <taxon>Pseudomonadati</taxon>
        <taxon>Campylobacterota</taxon>
        <taxon>Epsilonproteobacteria</taxon>
        <taxon>Campylobacterales</taxon>
        <taxon>Campylobacteraceae</taxon>
        <taxon>Campylobacter</taxon>
    </lineage>
</organism>
<reference evidence="4 5" key="1">
    <citation type="submission" date="2018-06" db="EMBL/GenBank/DDBJ databases">
        <authorList>
            <consortium name="Pathogen Informatics"/>
            <person name="Doyle S."/>
        </authorList>
    </citation>
    <scope>NUCLEOTIDE SEQUENCE [LARGE SCALE GENOMIC DNA]</scope>
    <source>
        <strain evidence="4 5">NCTC12475</strain>
    </source>
</reference>
<dbReference type="Gene3D" id="3.90.550.10">
    <property type="entry name" value="Spore Coat Polysaccharide Biosynthesis Protein SpsA, Chain A"/>
    <property type="match status" value="1"/>
</dbReference>
<protein>
    <submittedName>
        <fullName evidence="4">3-deoxy-manno-octulosonate cytidylyltransferase</fullName>
        <ecNumber evidence="4">2.7.7.38</ecNumber>
    </submittedName>
</protein>
<evidence type="ECO:0000256" key="1">
    <source>
        <dbReference type="ARBA" id="ARBA00022679"/>
    </source>
</evidence>
<sequence length="243" mass="27745">MIVIPARLNSTRLKDKILLDIFGVPMFIATANNASKIDSVLIAVDDEKVYNIAKEHGFDAVMTDINHQSGTDRINEAVNKMGLKDSELIINVQADEPFFEISNLLKFKKFASQKIERGSFMASCFKMVSKDEAKDPNLVKVVIDENFDAMYFSRSLIPYPRNECELYKAHIGIYAYSVATLREFCSFLPSFLENTEKLEQLRALQNCKKISMLEIFTTSIGIDCKEDYQRAIKAYREASLYEQ</sequence>
<dbReference type="InterPro" id="IPR003329">
    <property type="entry name" value="Cytidylyl_trans"/>
</dbReference>
<dbReference type="InterPro" id="IPR029044">
    <property type="entry name" value="Nucleotide-diphossugar_trans"/>
</dbReference>
<dbReference type="EMBL" id="UFVD01000001">
    <property type="protein sequence ID" value="SUX09692.1"/>
    <property type="molecule type" value="Genomic_DNA"/>
</dbReference>
<keyword evidence="1 4" id="KW-0808">Transferase</keyword>
<evidence type="ECO:0000313" key="4">
    <source>
        <dbReference type="EMBL" id="SUX09692.1"/>
    </source>
</evidence>
<accession>A0A381DH02</accession>
<dbReference type="InterPro" id="IPR004528">
    <property type="entry name" value="KdsB"/>
</dbReference>
<dbReference type="GO" id="GO:0009103">
    <property type="term" value="P:lipopolysaccharide biosynthetic process"/>
    <property type="evidence" value="ECO:0007669"/>
    <property type="project" value="UniProtKB-KW"/>
</dbReference>
<dbReference type="SUPFAM" id="SSF53448">
    <property type="entry name" value="Nucleotide-diphospho-sugar transferases"/>
    <property type="match status" value="1"/>
</dbReference>
<keyword evidence="2 4" id="KW-0548">Nucleotidyltransferase</keyword>
<dbReference type="STRING" id="32024.GCA_000788295_00069"/>
<dbReference type="GeneID" id="93090602"/>